<comment type="similarity">
    <text evidence="2">Belongs to the Fur family.</text>
</comment>
<evidence type="ECO:0000256" key="1">
    <source>
        <dbReference type="ARBA" id="ARBA00004496"/>
    </source>
</evidence>
<dbReference type="GO" id="GO:0005737">
    <property type="term" value="C:cytoplasm"/>
    <property type="evidence" value="ECO:0007669"/>
    <property type="project" value="UniProtKB-SubCell"/>
</dbReference>
<evidence type="ECO:0000256" key="2">
    <source>
        <dbReference type="ARBA" id="ARBA00007957"/>
    </source>
</evidence>
<name>E4KPL8_9LACT</name>
<evidence type="ECO:0000256" key="3">
    <source>
        <dbReference type="ARBA" id="ARBA00022490"/>
    </source>
</evidence>
<comment type="cofactor">
    <cofactor evidence="9">
        <name>Zn(2+)</name>
        <dbReference type="ChEBI" id="CHEBI:29105"/>
    </cofactor>
    <text evidence="9">Binds 1 zinc ion per subunit.</text>
</comment>
<comment type="caution">
    <text evidence="10">The sequence shown here is derived from an EMBL/GenBank/DDBJ whole genome shotgun (WGS) entry which is preliminary data.</text>
</comment>
<dbReference type="GO" id="GO:0045892">
    <property type="term" value="P:negative regulation of DNA-templated transcription"/>
    <property type="evidence" value="ECO:0007669"/>
    <property type="project" value="TreeGrafter"/>
</dbReference>
<evidence type="ECO:0000256" key="6">
    <source>
        <dbReference type="ARBA" id="ARBA00023015"/>
    </source>
</evidence>
<dbReference type="InterPro" id="IPR002481">
    <property type="entry name" value="FUR"/>
</dbReference>
<keyword evidence="7" id="KW-0238">DNA-binding</keyword>
<feature type="binding site" evidence="9">
    <location>
        <position position="105"/>
    </location>
    <ligand>
        <name>Zn(2+)</name>
        <dbReference type="ChEBI" id="CHEBI:29105"/>
    </ligand>
</feature>
<evidence type="ECO:0000256" key="5">
    <source>
        <dbReference type="ARBA" id="ARBA00022833"/>
    </source>
</evidence>
<dbReference type="GO" id="GO:0000976">
    <property type="term" value="F:transcription cis-regulatory region binding"/>
    <property type="evidence" value="ECO:0007669"/>
    <property type="project" value="TreeGrafter"/>
</dbReference>
<keyword evidence="4" id="KW-0678">Repressor</keyword>
<dbReference type="Gene3D" id="3.30.1490.190">
    <property type="match status" value="1"/>
</dbReference>
<protein>
    <submittedName>
        <fullName evidence="10">Peroxide-responsive repressor PerR</fullName>
    </submittedName>
</protein>
<organism evidence="10 11">
    <name type="scientific">Eremococcus coleocola ACS-139-V-Col8</name>
    <dbReference type="NCBI Taxonomy" id="908337"/>
    <lineage>
        <taxon>Bacteria</taxon>
        <taxon>Bacillati</taxon>
        <taxon>Bacillota</taxon>
        <taxon>Bacilli</taxon>
        <taxon>Lactobacillales</taxon>
        <taxon>Aerococcaceae</taxon>
        <taxon>Eremococcus</taxon>
    </lineage>
</organism>
<gene>
    <name evidence="10" type="primary">perR</name>
    <name evidence="10" type="ORF">HMPREF9257_1506</name>
</gene>
<evidence type="ECO:0000256" key="9">
    <source>
        <dbReference type="PIRSR" id="PIRSR602481-1"/>
    </source>
</evidence>
<comment type="subcellular location">
    <subcellularLocation>
        <location evidence="1">Cytoplasm</location>
    </subcellularLocation>
</comment>
<dbReference type="STRING" id="908337.HMPREF9257_1506"/>
<dbReference type="EMBL" id="AENN01000015">
    <property type="protein sequence ID" value="EFR31082.1"/>
    <property type="molecule type" value="Genomic_DNA"/>
</dbReference>
<keyword evidence="3" id="KW-0963">Cytoplasm</keyword>
<dbReference type="SUPFAM" id="SSF46785">
    <property type="entry name" value="Winged helix' DNA-binding domain"/>
    <property type="match status" value="1"/>
</dbReference>
<dbReference type="Gene3D" id="1.10.10.10">
    <property type="entry name" value="Winged helix-like DNA-binding domain superfamily/Winged helix DNA-binding domain"/>
    <property type="match status" value="1"/>
</dbReference>
<dbReference type="RefSeq" id="WP_006418285.1">
    <property type="nucleotide sequence ID" value="NZ_AENN01000015.1"/>
</dbReference>
<keyword evidence="9" id="KW-0479">Metal-binding</keyword>
<reference evidence="10 11" key="1">
    <citation type="submission" date="2010-10" db="EMBL/GenBank/DDBJ databases">
        <authorList>
            <person name="Durkin A.S."/>
            <person name="Madupu R."/>
            <person name="Torralba M."/>
            <person name="Gillis M."/>
            <person name="Methe B."/>
            <person name="Sutton G."/>
            <person name="Nelson K.E."/>
        </authorList>
    </citation>
    <scope>NUCLEOTIDE SEQUENCE [LARGE SCALE GENOMIC DNA]</scope>
    <source>
        <strain evidence="10 11">ACS-139-V-Col8</strain>
    </source>
</reference>
<dbReference type="InterPro" id="IPR036388">
    <property type="entry name" value="WH-like_DNA-bd_sf"/>
</dbReference>
<dbReference type="GO" id="GO:0008270">
    <property type="term" value="F:zinc ion binding"/>
    <property type="evidence" value="ECO:0007669"/>
    <property type="project" value="TreeGrafter"/>
</dbReference>
<sequence length="156" mass="18361">MTQAKTQEKVQEIVKDLKSKYPKFRITEPRKAILTYMIDTDRHPTAEEIYQYLKQDFKSISLATIYNSLHFLVEAGYLYELTQAGSGTRYDFVGDRHYHMICKRCGRVDDFYYHDIHVINQAAMDQTGYQIQQTKIELYGLCPQCQQDLAEQERDA</sequence>
<evidence type="ECO:0000313" key="10">
    <source>
        <dbReference type="EMBL" id="EFR31082.1"/>
    </source>
</evidence>
<evidence type="ECO:0000256" key="7">
    <source>
        <dbReference type="ARBA" id="ARBA00023125"/>
    </source>
</evidence>
<dbReference type="OrthoDB" id="8659436at2"/>
<feature type="binding site" evidence="9">
    <location>
        <position position="142"/>
    </location>
    <ligand>
        <name>Zn(2+)</name>
        <dbReference type="ChEBI" id="CHEBI:29105"/>
    </ligand>
</feature>
<dbReference type="PANTHER" id="PTHR33202">
    <property type="entry name" value="ZINC UPTAKE REGULATION PROTEIN"/>
    <property type="match status" value="1"/>
</dbReference>
<proteinExistence type="inferred from homology"/>
<dbReference type="Pfam" id="PF01475">
    <property type="entry name" value="FUR"/>
    <property type="match status" value="1"/>
</dbReference>
<feature type="binding site" evidence="9">
    <location>
        <position position="145"/>
    </location>
    <ligand>
        <name>Zn(2+)</name>
        <dbReference type="ChEBI" id="CHEBI:29105"/>
    </ligand>
</feature>
<keyword evidence="5 9" id="KW-0862">Zinc</keyword>
<dbReference type="eggNOG" id="COG0735">
    <property type="taxonomic scope" value="Bacteria"/>
</dbReference>
<keyword evidence="6" id="KW-0805">Transcription regulation</keyword>
<feature type="binding site" evidence="9">
    <location>
        <position position="102"/>
    </location>
    <ligand>
        <name>Zn(2+)</name>
        <dbReference type="ChEBI" id="CHEBI:29105"/>
    </ligand>
</feature>
<dbReference type="InterPro" id="IPR043135">
    <property type="entry name" value="Fur_C"/>
</dbReference>
<evidence type="ECO:0000256" key="4">
    <source>
        <dbReference type="ARBA" id="ARBA00022491"/>
    </source>
</evidence>
<dbReference type="Proteomes" id="UP000005990">
    <property type="component" value="Unassembled WGS sequence"/>
</dbReference>
<dbReference type="PANTHER" id="PTHR33202:SF1">
    <property type="entry name" value="FERRIC UPTAKE REGULATION PROTEIN"/>
    <property type="match status" value="1"/>
</dbReference>
<dbReference type="CDD" id="cd07153">
    <property type="entry name" value="Fur_like"/>
    <property type="match status" value="1"/>
</dbReference>
<dbReference type="InterPro" id="IPR036390">
    <property type="entry name" value="WH_DNA-bd_sf"/>
</dbReference>
<dbReference type="AlphaFoldDB" id="E4KPL8"/>
<dbReference type="GO" id="GO:1900376">
    <property type="term" value="P:regulation of secondary metabolite biosynthetic process"/>
    <property type="evidence" value="ECO:0007669"/>
    <property type="project" value="TreeGrafter"/>
</dbReference>
<keyword evidence="11" id="KW-1185">Reference proteome</keyword>
<accession>E4KPL8</accession>
<keyword evidence="8" id="KW-0804">Transcription</keyword>
<dbReference type="GO" id="GO:0003700">
    <property type="term" value="F:DNA-binding transcription factor activity"/>
    <property type="evidence" value="ECO:0007669"/>
    <property type="project" value="InterPro"/>
</dbReference>
<evidence type="ECO:0000313" key="11">
    <source>
        <dbReference type="Proteomes" id="UP000005990"/>
    </source>
</evidence>
<evidence type="ECO:0000256" key="8">
    <source>
        <dbReference type="ARBA" id="ARBA00023163"/>
    </source>
</evidence>